<dbReference type="HOGENOM" id="CLU_074566_1_0_9"/>
<dbReference type="eggNOG" id="ENOG503328X">
    <property type="taxonomic scope" value="Bacteria"/>
</dbReference>
<organism evidence="1 2">
    <name type="scientific">[Clostridium] innocuum 2959</name>
    <dbReference type="NCBI Taxonomy" id="999413"/>
    <lineage>
        <taxon>Bacteria</taxon>
        <taxon>Bacillati</taxon>
        <taxon>Bacillota</taxon>
        <taxon>Clostridia</taxon>
        <taxon>Eubacteriales</taxon>
        <taxon>Clostridiaceae</taxon>
        <taxon>Clostridium</taxon>
    </lineage>
</organism>
<dbReference type="PATRIC" id="fig|999413.4.peg.2100"/>
<proteinExistence type="predicted"/>
<comment type="caution">
    <text evidence="1">The sequence shown here is derived from an EMBL/GenBank/DDBJ whole genome shotgun (WGS) entry which is preliminary data.</text>
</comment>
<name>N9WUE8_CLOIN</name>
<accession>N9WUE8</accession>
<dbReference type="Proteomes" id="UP000013051">
    <property type="component" value="Unassembled WGS sequence"/>
</dbReference>
<dbReference type="RefSeq" id="WP_002607675.1">
    <property type="nucleotide sequence ID" value="NZ_CAXUBV010000002.1"/>
</dbReference>
<sequence length="228" mass="26533">MSIKYDLTGKRFDRLYVIKLDGKNKSNEYLWLCKCDCGQLCHATTYALRHGIKRSCGCITRERTSKQLEGKRIGRLTVLKRLDKKKHDCYMWLCKCDCGNTCEVRTDALTRGVTKSCGCMHITSLDDKRRKLYVKDTGLQYVGDYNKPRKSKTGFTGVVYDKRRAGNKYYAKVKFQGIYYYLGSAATAEEAYELYKSGKEKIHKKFLAENPEYLQRVEELRKKASKKR</sequence>
<dbReference type="EMBL" id="AGYV01000003">
    <property type="protein sequence ID" value="ENY87101.1"/>
    <property type="molecule type" value="Genomic_DNA"/>
</dbReference>
<gene>
    <name evidence="1" type="ORF">HMPREF1094_01992</name>
</gene>
<keyword evidence="2" id="KW-1185">Reference proteome</keyword>
<evidence type="ECO:0008006" key="3">
    <source>
        <dbReference type="Google" id="ProtNLM"/>
    </source>
</evidence>
<protein>
    <recommendedName>
        <fullName evidence="3">AP2/ERF domain-containing protein</fullName>
    </recommendedName>
</protein>
<evidence type="ECO:0000313" key="2">
    <source>
        <dbReference type="Proteomes" id="UP000013051"/>
    </source>
</evidence>
<evidence type="ECO:0000313" key="1">
    <source>
        <dbReference type="EMBL" id="ENY87101.1"/>
    </source>
</evidence>
<reference evidence="1 2" key="1">
    <citation type="submission" date="2013-01" db="EMBL/GenBank/DDBJ databases">
        <title>The Genome Sequence of Clostridium innocuum 2959.</title>
        <authorList>
            <consortium name="The Broad Institute Genome Sequencing Platform"/>
            <person name="Earl A."/>
            <person name="Ward D."/>
            <person name="Feldgarden M."/>
            <person name="Gevers D."/>
            <person name="Courvalin P."/>
            <person name="Lambert T."/>
            <person name="Walker B."/>
            <person name="Young S.K."/>
            <person name="Zeng Q."/>
            <person name="Gargeya S."/>
            <person name="Fitzgerald M."/>
            <person name="Haas B."/>
            <person name="Abouelleil A."/>
            <person name="Alvarado L."/>
            <person name="Arachchi H.M."/>
            <person name="Berlin A.M."/>
            <person name="Chapman S.B."/>
            <person name="Dewar J."/>
            <person name="Goldberg J."/>
            <person name="Griggs A."/>
            <person name="Gujja S."/>
            <person name="Hansen M."/>
            <person name="Howarth C."/>
            <person name="Imamovic A."/>
            <person name="Larimer J."/>
            <person name="McCowan C."/>
            <person name="Murphy C."/>
            <person name="Neiman D."/>
            <person name="Pearson M."/>
            <person name="Priest M."/>
            <person name="Roberts A."/>
            <person name="Saif S."/>
            <person name="Shea T."/>
            <person name="Sisk P."/>
            <person name="Sykes S."/>
            <person name="Wortman J."/>
            <person name="Nusbaum C."/>
            <person name="Birren B."/>
        </authorList>
    </citation>
    <scope>NUCLEOTIDE SEQUENCE [LARGE SCALE GENOMIC DNA]</scope>
    <source>
        <strain evidence="1 2">2959</strain>
    </source>
</reference>
<dbReference type="AlphaFoldDB" id="N9WUE8"/>